<organism evidence="1 2">
    <name type="scientific">Actinomadura nitritigenes</name>
    <dbReference type="NCBI Taxonomy" id="134602"/>
    <lineage>
        <taxon>Bacteria</taxon>
        <taxon>Bacillati</taxon>
        <taxon>Actinomycetota</taxon>
        <taxon>Actinomycetes</taxon>
        <taxon>Streptosporangiales</taxon>
        <taxon>Thermomonosporaceae</taxon>
        <taxon>Actinomadura</taxon>
    </lineage>
</organism>
<dbReference type="PROSITE" id="PS50096">
    <property type="entry name" value="IQ"/>
    <property type="match status" value="1"/>
</dbReference>
<reference evidence="1 2" key="1">
    <citation type="submission" date="2021-03" db="EMBL/GenBank/DDBJ databases">
        <authorList>
            <person name="Kanchanasin P."/>
            <person name="Saeng-In P."/>
            <person name="Phongsopitanun W."/>
            <person name="Yuki M."/>
            <person name="Kudo T."/>
            <person name="Ohkuma M."/>
            <person name="Tanasupawat S."/>
        </authorList>
    </citation>
    <scope>NUCLEOTIDE SEQUENCE [LARGE SCALE GENOMIC DNA]</scope>
    <source>
        <strain evidence="1 2">L46</strain>
    </source>
</reference>
<proteinExistence type="predicted"/>
<comment type="caution">
    <text evidence="1">The sequence shown here is derived from an EMBL/GenBank/DDBJ whole genome shotgun (WGS) entry which is preliminary data.</text>
</comment>
<sequence length="97" mass="10281">MSRPVGRTAPAVSVEARVRGQVARLVWRSNAASVRLGAVAIVLAGRVDAGDAAARPVLRATLGHLRQCEAVADELDELRAGFARRRLEALVERAGAE</sequence>
<accession>A0ABS3R141</accession>
<dbReference type="EMBL" id="JAGEOK010000012">
    <property type="protein sequence ID" value="MBO2439806.1"/>
    <property type="molecule type" value="Genomic_DNA"/>
</dbReference>
<protein>
    <submittedName>
        <fullName evidence="1">Uncharacterized protein</fullName>
    </submittedName>
</protein>
<evidence type="ECO:0000313" key="1">
    <source>
        <dbReference type="EMBL" id="MBO2439806.1"/>
    </source>
</evidence>
<evidence type="ECO:0000313" key="2">
    <source>
        <dbReference type="Proteomes" id="UP000666915"/>
    </source>
</evidence>
<gene>
    <name evidence="1" type="ORF">J4557_19975</name>
</gene>
<name>A0ABS3R141_9ACTN</name>
<dbReference type="Proteomes" id="UP000666915">
    <property type="component" value="Unassembled WGS sequence"/>
</dbReference>
<dbReference type="RefSeq" id="WP_208268244.1">
    <property type="nucleotide sequence ID" value="NZ_BAAAGM010000010.1"/>
</dbReference>
<keyword evidence="2" id="KW-1185">Reference proteome</keyword>